<keyword evidence="4" id="KW-1185">Reference proteome</keyword>
<dbReference type="InParanoid" id="A0A3N4M0A0"/>
<dbReference type="PROSITE" id="PS50935">
    <property type="entry name" value="SSB"/>
    <property type="match status" value="1"/>
</dbReference>
<dbReference type="InterPro" id="IPR011344">
    <property type="entry name" value="ssDNA-bd"/>
</dbReference>
<dbReference type="InterPro" id="IPR012340">
    <property type="entry name" value="NA-bd_OB-fold"/>
</dbReference>
<accession>A0A3N4M0A0</accession>
<dbReference type="PIRSF" id="PIRSF002070">
    <property type="entry name" value="SSB"/>
    <property type="match status" value="1"/>
</dbReference>
<comment type="subcellular location">
    <subcellularLocation>
        <location evidence="2">Mitochondrion</location>
    </subcellularLocation>
</comment>
<proteinExistence type="predicted"/>
<dbReference type="EMBL" id="ML121533">
    <property type="protein sequence ID" value="RPB26822.1"/>
    <property type="molecule type" value="Genomic_DNA"/>
</dbReference>
<organism evidence="3 4">
    <name type="scientific">Terfezia boudieri ATCC MYA-4762</name>
    <dbReference type="NCBI Taxonomy" id="1051890"/>
    <lineage>
        <taxon>Eukaryota</taxon>
        <taxon>Fungi</taxon>
        <taxon>Dikarya</taxon>
        <taxon>Ascomycota</taxon>
        <taxon>Pezizomycotina</taxon>
        <taxon>Pezizomycetes</taxon>
        <taxon>Pezizales</taxon>
        <taxon>Pezizaceae</taxon>
        <taxon>Terfezia</taxon>
    </lineage>
</organism>
<gene>
    <name evidence="3" type="ORF">L211DRAFT_846976</name>
</gene>
<evidence type="ECO:0000256" key="2">
    <source>
        <dbReference type="PIRNR" id="PIRNR002070"/>
    </source>
</evidence>
<protein>
    <recommendedName>
        <fullName evidence="2">Single-stranded DNA-binding protein</fullName>
    </recommendedName>
</protein>
<dbReference type="SUPFAM" id="SSF50249">
    <property type="entry name" value="Nucleic acid-binding proteins"/>
    <property type="match status" value="1"/>
</dbReference>
<dbReference type="GO" id="GO:0005739">
    <property type="term" value="C:mitochondrion"/>
    <property type="evidence" value="ECO:0007669"/>
    <property type="project" value="UniProtKB-SubCell"/>
</dbReference>
<keyword evidence="1 2" id="KW-0238">DNA-binding</keyword>
<dbReference type="Gene3D" id="2.40.50.140">
    <property type="entry name" value="Nucleic acid-binding proteins"/>
    <property type="match status" value="1"/>
</dbReference>
<dbReference type="GO" id="GO:0006260">
    <property type="term" value="P:DNA replication"/>
    <property type="evidence" value="ECO:0007669"/>
    <property type="project" value="InterPro"/>
</dbReference>
<keyword evidence="2" id="KW-0496">Mitochondrion</keyword>
<sequence>MFRPIARTLLNTSRRTFSSTSTAEDVAKLTLCGRVINSPETIEAHNGSTFLKYAVVTGFGMGEARRSTFWNVAVFDEKQKEIVSRLTKGATVYVDADIDCKQIPDENGKNHTYINLYQRSINIIFRGRNASSDASSDAEGAEETHSQG</sequence>
<dbReference type="CDD" id="cd04496">
    <property type="entry name" value="SSB_OBF"/>
    <property type="match status" value="1"/>
</dbReference>
<name>A0A3N4M0A0_9PEZI</name>
<dbReference type="OrthoDB" id="1078367at2759"/>
<dbReference type="GO" id="GO:0003697">
    <property type="term" value="F:single-stranded DNA binding"/>
    <property type="evidence" value="ECO:0007669"/>
    <property type="project" value="InterPro"/>
</dbReference>
<dbReference type="STRING" id="1051890.A0A3N4M0A0"/>
<dbReference type="Pfam" id="PF00436">
    <property type="entry name" value="SSB"/>
    <property type="match status" value="1"/>
</dbReference>
<reference evidence="3 4" key="1">
    <citation type="journal article" date="2018" name="Nat. Ecol. Evol.">
        <title>Pezizomycetes genomes reveal the molecular basis of ectomycorrhizal truffle lifestyle.</title>
        <authorList>
            <person name="Murat C."/>
            <person name="Payen T."/>
            <person name="Noel B."/>
            <person name="Kuo A."/>
            <person name="Morin E."/>
            <person name="Chen J."/>
            <person name="Kohler A."/>
            <person name="Krizsan K."/>
            <person name="Balestrini R."/>
            <person name="Da Silva C."/>
            <person name="Montanini B."/>
            <person name="Hainaut M."/>
            <person name="Levati E."/>
            <person name="Barry K.W."/>
            <person name="Belfiori B."/>
            <person name="Cichocki N."/>
            <person name="Clum A."/>
            <person name="Dockter R.B."/>
            <person name="Fauchery L."/>
            <person name="Guy J."/>
            <person name="Iotti M."/>
            <person name="Le Tacon F."/>
            <person name="Lindquist E.A."/>
            <person name="Lipzen A."/>
            <person name="Malagnac F."/>
            <person name="Mello A."/>
            <person name="Molinier V."/>
            <person name="Miyauchi S."/>
            <person name="Poulain J."/>
            <person name="Riccioni C."/>
            <person name="Rubini A."/>
            <person name="Sitrit Y."/>
            <person name="Splivallo R."/>
            <person name="Traeger S."/>
            <person name="Wang M."/>
            <person name="Zifcakova L."/>
            <person name="Wipf D."/>
            <person name="Zambonelli A."/>
            <person name="Paolocci F."/>
            <person name="Nowrousian M."/>
            <person name="Ottonello S."/>
            <person name="Baldrian P."/>
            <person name="Spatafora J.W."/>
            <person name="Henrissat B."/>
            <person name="Nagy L.G."/>
            <person name="Aury J.M."/>
            <person name="Wincker P."/>
            <person name="Grigoriev I.V."/>
            <person name="Bonfante P."/>
            <person name="Martin F.M."/>
        </authorList>
    </citation>
    <scope>NUCLEOTIDE SEQUENCE [LARGE SCALE GENOMIC DNA]</scope>
    <source>
        <strain evidence="3 4">ATCC MYA-4762</strain>
    </source>
</reference>
<dbReference type="FunCoup" id="A0A3N4M0A0">
    <property type="interactions" value="167"/>
</dbReference>
<evidence type="ECO:0000313" key="3">
    <source>
        <dbReference type="EMBL" id="RPB26822.1"/>
    </source>
</evidence>
<dbReference type="InterPro" id="IPR000424">
    <property type="entry name" value="Primosome_PriB/ssb"/>
</dbReference>
<dbReference type="Proteomes" id="UP000267821">
    <property type="component" value="Unassembled WGS sequence"/>
</dbReference>
<evidence type="ECO:0000256" key="1">
    <source>
        <dbReference type="ARBA" id="ARBA00023125"/>
    </source>
</evidence>
<dbReference type="AlphaFoldDB" id="A0A3N4M0A0"/>
<evidence type="ECO:0000313" key="4">
    <source>
        <dbReference type="Proteomes" id="UP000267821"/>
    </source>
</evidence>